<dbReference type="InterPro" id="IPR032675">
    <property type="entry name" value="LRR_dom_sf"/>
</dbReference>
<name>A0AAV9K938_9SOLN</name>
<dbReference type="FunFam" id="3.40.50.300:FF:001091">
    <property type="entry name" value="Probable disease resistance protein At1g61300"/>
    <property type="match status" value="1"/>
</dbReference>
<evidence type="ECO:0000256" key="3">
    <source>
        <dbReference type="ARBA" id="ARBA00022737"/>
    </source>
</evidence>
<dbReference type="SUPFAM" id="SSF52058">
    <property type="entry name" value="L domain-like"/>
    <property type="match status" value="2"/>
</dbReference>
<evidence type="ECO:0000259" key="9">
    <source>
        <dbReference type="Pfam" id="PF18052"/>
    </source>
</evidence>
<dbReference type="PRINTS" id="PR00364">
    <property type="entry name" value="DISEASERSIST"/>
</dbReference>
<dbReference type="Proteomes" id="UP001311915">
    <property type="component" value="Unassembled WGS sequence"/>
</dbReference>
<dbReference type="AlphaFoldDB" id="A0AAV9K938"/>
<dbReference type="Gene3D" id="1.10.8.430">
    <property type="entry name" value="Helical domain of apoptotic protease-activating factors"/>
    <property type="match status" value="1"/>
</dbReference>
<dbReference type="InterPro" id="IPR042197">
    <property type="entry name" value="Apaf_helical"/>
</dbReference>
<dbReference type="FunFam" id="1.10.8.430:FF:000003">
    <property type="entry name" value="Probable disease resistance protein At5g66910"/>
    <property type="match status" value="1"/>
</dbReference>
<feature type="coiled-coil region" evidence="7">
    <location>
        <begin position="43"/>
        <end position="94"/>
    </location>
</feature>
<comment type="similarity">
    <text evidence="1">Belongs to the disease resistance NB-LRR family.</text>
</comment>
<evidence type="ECO:0000259" key="10">
    <source>
        <dbReference type="Pfam" id="PF23559"/>
    </source>
</evidence>
<evidence type="ECO:0000256" key="7">
    <source>
        <dbReference type="SAM" id="Coils"/>
    </source>
</evidence>
<proteinExistence type="inferred from homology"/>
<dbReference type="SMART" id="SM00369">
    <property type="entry name" value="LRR_TYP"/>
    <property type="match status" value="3"/>
</dbReference>
<dbReference type="InterPro" id="IPR058922">
    <property type="entry name" value="WHD_DRP"/>
</dbReference>
<feature type="domain" description="NB-ARC" evidence="8">
    <location>
        <begin position="183"/>
        <end position="354"/>
    </location>
</feature>
<evidence type="ECO:0000256" key="4">
    <source>
        <dbReference type="ARBA" id="ARBA00022741"/>
    </source>
</evidence>
<keyword evidence="5" id="KW-0611">Plant defense</keyword>
<evidence type="ECO:0000256" key="1">
    <source>
        <dbReference type="ARBA" id="ARBA00008894"/>
    </source>
</evidence>
<feature type="domain" description="R13L1/DRL21-like LRR repeat region" evidence="11">
    <location>
        <begin position="689"/>
        <end position="814"/>
    </location>
</feature>
<dbReference type="Gene3D" id="3.80.10.10">
    <property type="entry name" value="Ribonuclease Inhibitor"/>
    <property type="match status" value="4"/>
</dbReference>
<dbReference type="EMBL" id="JAWPEI010000012">
    <property type="protein sequence ID" value="KAK4709408.1"/>
    <property type="molecule type" value="Genomic_DNA"/>
</dbReference>
<dbReference type="GO" id="GO:0051707">
    <property type="term" value="P:response to other organism"/>
    <property type="evidence" value="ECO:0007669"/>
    <property type="project" value="UniProtKB-ARBA"/>
</dbReference>
<dbReference type="Gene3D" id="3.40.50.300">
    <property type="entry name" value="P-loop containing nucleotide triphosphate hydrolases"/>
    <property type="match status" value="1"/>
</dbReference>
<sequence length="1258" mass="143632">MEIGLAVGGAFLSSALNVLFDRLAPHGDLLNMFQKHKHHARLLKKLKMALLGLQAVLSDAENKQALNQFVSQWLDELRDAVTSAENLIEEVNYEALRLKWEVQHQNLAETSNQQVSDLNLCLSDDFFLNIKEKLEDTVETLEDLEKKIGRLGLKEHFGSTKQETRTPSTSLVDDSDIFGRQSETEDLIDRLLFEDASGKNLAVVPIVGMGGVGKTTLAKAVYNDERVKDHFGLKAWFCVSEAYDAFRITKGLLQEICSFDLKADDNLNQLQVKLKECLKGKKFLIVLDDVWNENYNEWDDLRNLFVHGDIGSKIIVTTRKERVALMMGSGAINVRTLSDEVSWDLFKRHSLENRDPEEHPELEEVGKQIAGKCKGLPLALKVLAGILRCKSEVDEWRDILRSEIWELPSCSNGILPALMLSYNDLPAHLKQCFAYCAIYPKDYEFFKDQVIHLWIANGLVQQFRSGNQYFLELRSRSLFERVPESEWKLEGFLMHDLVNDLAQIASSNLCIRLEENKGSHMLEQCQHMSYLIGEGREFEKLKSLFKSEQLRTLLPINIRNYQFQLSKRVQHSILPRLRSLRVLSLSHYVIEQLPNDLFIKLKLLRFLDLSKTWIKKLPDSICGLYNLETLLLSCCYFLEELPLQMEKLINLHHLDISDTHSLKMPLHLSKLKNLQVLVGAKFFVGSSRMEDLGEAENLYGSVSILELQNVVDRKEAVKAKMREKNHVDKLSLVWIESSADNSQTERDILDELRPHKNIKEVAIISYRGTKFPTWLGDPWFLKLVKLSLSHCKVCDSLPALGQLPCLKFLSIREMHGITEVTEEFYGSLSSKKPFNSLEKLEFAEMPEWKQWHILGKGEFSTLENLFIKNCPELNLETPIQLSSLKRFHVIGCPKVGVLFDDAQLFTSQFEGMKEIEELFIGNCNSLTSLPFSILPSTLKTIWIFGCQKLKLERPVSYCNMFLEELRVEGGDCIDDISPELLPRARKLDVERCHNLTTFLIPTATEGLKISDCENLEKLSVSCGGAQMTYLDIWDCKKLKWLPERMQQLLPSLEKLHLSNCPEIEYFPEGGLPFNLQGLSIWNCKKLVNSRKEWCLQRLPCLTELEIKHDGSDEEIEHWELPCSIQSLEVSNLKTLSSQHLKSLTALQYLRIEGNLPQIQSMLEQGRLSSSSSLQSLDISNFYDLQSLSKSALPSSLSQLEISHCPNLQSLPVKGMPSSLSVLSISNCPLLKPLLEFDKGVYWPNIALIPIICIDEECL</sequence>
<dbReference type="Gene3D" id="1.10.10.10">
    <property type="entry name" value="Winged helix-like DNA-binding domain superfamily/Winged helix DNA-binding domain"/>
    <property type="match status" value="1"/>
</dbReference>
<dbReference type="InterPro" id="IPR027417">
    <property type="entry name" value="P-loop_NTPase"/>
</dbReference>
<keyword evidence="4" id="KW-0547">Nucleotide-binding</keyword>
<dbReference type="InterPro" id="IPR002182">
    <property type="entry name" value="NB-ARC"/>
</dbReference>
<feature type="domain" description="Disease resistance protein winged helix" evidence="10">
    <location>
        <begin position="438"/>
        <end position="502"/>
    </location>
</feature>
<dbReference type="Pfam" id="PF25019">
    <property type="entry name" value="LRR_R13L1-DRL21"/>
    <property type="match status" value="1"/>
</dbReference>
<dbReference type="Pfam" id="PF18052">
    <property type="entry name" value="Rx_N"/>
    <property type="match status" value="1"/>
</dbReference>
<keyword evidence="13" id="KW-1185">Reference proteome</keyword>
<evidence type="ECO:0000259" key="8">
    <source>
        <dbReference type="Pfam" id="PF00931"/>
    </source>
</evidence>
<dbReference type="InterPro" id="IPR041118">
    <property type="entry name" value="Rx_N"/>
</dbReference>
<dbReference type="InterPro" id="IPR056789">
    <property type="entry name" value="LRR_R13L1-DRL21"/>
</dbReference>
<dbReference type="GO" id="GO:0043531">
    <property type="term" value="F:ADP binding"/>
    <property type="evidence" value="ECO:0007669"/>
    <property type="project" value="InterPro"/>
</dbReference>
<dbReference type="PANTHER" id="PTHR36766:SF51">
    <property type="entry name" value="DISEASE RESISTANCE RPP13-LIKE PROTEIN 1"/>
    <property type="match status" value="1"/>
</dbReference>
<dbReference type="SUPFAM" id="SSF52540">
    <property type="entry name" value="P-loop containing nucleoside triphosphate hydrolases"/>
    <property type="match status" value="1"/>
</dbReference>
<keyword evidence="7" id="KW-0175">Coiled coil</keyword>
<evidence type="ECO:0000256" key="5">
    <source>
        <dbReference type="ARBA" id="ARBA00022821"/>
    </source>
</evidence>
<evidence type="ECO:0000256" key="2">
    <source>
        <dbReference type="ARBA" id="ARBA00022614"/>
    </source>
</evidence>
<protein>
    <recommendedName>
        <fullName evidence="14">Disease resistance protein</fullName>
    </recommendedName>
</protein>
<evidence type="ECO:0000256" key="6">
    <source>
        <dbReference type="ARBA" id="ARBA00022840"/>
    </source>
</evidence>
<evidence type="ECO:0008006" key="14">
    <source>
        <dbReference type="Google" id="ProtNLM"/>
    </source>
</evidence>
<feature type="domain" description="Disease resistance N-terminal" evidence="9">
    <location>
        <begin position="11"/>
        <end position="104"/>
    </location>
</feature>
<dbReference type="InterPro" id="IPR036388">
    <property type="entry name" value="WH-like_DNA-bd_sf"/>
</dbReference>
<gene>
    <name evidence="12" type="ORF">R3W88_030333</name>
</gene>
<dbReference type="GO" id="GO:0005524">
    <property type="term" value="F:ATP binding"/>
    <property type="evidence" value="ECO:0007669"/>
    <property type="project" value="UniProtKB-KW"/>
</dbReference>
<evidence type="ECO:0000313" key="12">
    <source>
        <dbReference type="EMBL" id="KAK4709408.1"/>
    </source>
</evidence>
<dbReference type="GO" id="GO:0006952">
    <property type="term" value="P:defense response"/>
    <property type="evidence" value="ECO:0007669"/>
    <property type="project" value="UniProtKB-KW"/>
</dbReference>
<keyword evidence="3" id="KW-0677">Repeat</keyword>
<evidence type="ECO:0000313" key="13">
    <source>
        <dbReference type="Proteomes" id="UP001311915"/>
    </source>
</evidence>
<organism evidence="12 13">
    <name type="scientific">Solanum pinnatisectum</name>
    <name type="common">tansyleaf nightshade</name>
    <dbReference type="NCBI Taxonomy" id="50273"/>
    <lineage>
        <taxon>Eukaryota</taxon>
        <taxon>Viridiplantae</taxon>
        <taxon>Streptophyta</taxon>
        <taxon>Embryophyta</taxon>
        <taxon>Tracheophyta</taxon>
        <taxon>Spermatophyta</taxon>
        <taxon>Magnoliopsida</taxon>
        <taxon>eudicotyledons</taxon>
        <taxon>Gunneridae</taxon>
        <taxon>Pentapetalae</taxon>
        <taxon>asterids</taxon>
        <taxon>lamiids</taxon>
        <taxon>Solanales</taxon>
        <taxon>Solanaceae</taxon>
        <taxon>Solanoideae</taxon>
        <taxon>Solaneae</taxon>
        <taxon>Solanum</taxon>
    </lineage>
</organism>
<keyword evidence="6" id="KW-0067">ATP-binding</keyword>
<comment type="caution">
    <text evidence="12">The sequence shown here is derived from an EMBL/GenBank/DDBJ whole genome shotgun (WGS) entry which is preliminary data.</text>
</comment>
<evidence type="ECO:0000259" key="11">
    <source>
        <dbReference type="Pfam" id="PF25019"/>
    </source>
</evidence>
<dbReference type="Pfam" id="PF23559">
    <property type="entry name" value="WHD_DRP"/>
    <property type="match status" value="1"/>
</dbReference>
<feature type="coiled-coil region" evidence="7">
    <location>
        <begin position="127"/>
        <end position="154"/>
    </location>
</feature>
<keyword evidence="2" id="KW-0433">Leucine-rich repeat</keyword>
<dbReference type="PANTHER" id="PTHR36766">
    <property type="entry name" value="PLANT BROAD-SPECTRUM MILDEW RESISTANCE PROTEIN RPW8"/>
    <property type="match status" value="1"/>
</dbReference>
<reference evidence="12 13" key="1">
    <citation type="submission" date="2023-10" db="EMBL/GenBank/DDBJ databases">
        <title>Genome-Wide Identification Analysis in wild type Solanum Pinnatisectum Reveals Some Genes Defensing Phytophthora Infestans.</title>
        <authorList>
            <person name="Sun C."/>
        </authorList>
    </citation>
    <scope>NUCLEOTIDE SEQUENCE [LARGE SCALE GENOMIC DNA]</scope>
    <source>
        <strain evidence="12">LQN</strain>
        <tissue evidence="12">Leaf</tissue>
    </source>
</reference>
<dbReference type="InterPro" id="IPR003591">
    <property type="entry name" value="Leu-rich_rpt_typical-subtyp"/>
</dbReference>
<dbReference type="Gene3D" id="1.20.5.4130">
    <property type="match status" value="1"/>
</dbReference>
<accession>A0AAV9K938</accession>
<dbReference type="Pfam" id="PF00931">
    <property type="entry name" value="NB-ARC"/>
    <property type="match status" value="1"/>
</dbReference>